<dbReference type="EMBL" id="LT599584">
    <property type="protein sequence ID" value="SBW84601.1"/>
    <property type="molecule type" value="Genomic_DNA"/>
</dbReference>
<protein>
    <submittedName>
        <fullName evidence="1">Uncharacterized protein</fullName>
    </submittedName>
</protein>
<evidence type="ECO:0000313" key="1">
    <source>
        <dbReference type="EMBL" id="SBW84601.1"/>
    </source>
</evidence>
<name>A0A1D3K8T9_PSEVE</name>
<evidence type="ECO:0000313" key="2">
    <source>
        <dbReference type="Proteomes" id="UP000245431"/>
    </source>
</evidence>
<proteinExistence type="predicted"/>
<gene>
    <name evidence="1" type="ORF">PVE_R2G0575</name>
</gene>
<organism evidence="1 2">
    <name type="scientific">Pseudomonas veronii 1YdBTEX2</name>
    <dbReference type="NCBI Taxonomy" id="1295141"/>
    <lineage>
        <taxon>Bacteria</taxon>
        <taxon>Pseudomonadati</taxon>
        <taxon>Pseudomonadota</taxon>
        <taxon>Gammaproteobacteria</taxon>
        <taxon>Pseudomonadales</taxon>
        <taxon>Pseudomonadaceae</taxon>
        <taxon>Pseudomonas</taxon>
    </lineage>
</organism>
<sequence>MITTQQREYTEAMASSGSSYLIHRFFHEVLSGGTGQESHIYSSKCGSVSVPGIDRDPELVKTSKRCKRCFK</sequence>
<reference evidence="2" key="1">
    <citation type="submission" date="2016-07" db="EMBL/GenBank/DDBJ databases">
        <authorList>
            <person name="Florea S."/>
            <person name="Webb J.S."/>
            <person name="Jaromczyk J."/>
            <person name="Schardl C.L."/>
        </authorList>
    </citation>
    <scope>NUCLEOTIDE SEQUENCE [LARGE SCALE GENOMIC DNA]</scope>
    <source>
        <strain evidence="2">1YdBTEX2</strain>
    </source>
</reference>
<accession>A0A1D3K8T9</accession>
<dbReference type="AlphaFoldDB" id="A0A1D3K8T9"/>
<dbReference type="Proteomes" id="UP000245431">
    <property type="component" value="Chromosome PVE_r2"/>
</dbReference>